<dbReference type="SUPFAM" id="SSF46785">
    <property type="entry name" value="Winged helix' DNA-binding domain"/>
    <property type="match status" value="1"/>
</dbReference>
<reference evidence="6 7" key="1">
    <citation type="submission" date="2020-12" db="EMBL/GenBank/DDBJ databases">
        <authorList>
            <person name="Mcmullen J.G."/>
        </authorList>
    </citation>
    <scope>NUCLEOTIDE SEQUENCE [LARGE SCALE GENOMIC DNA]</scope>
    <source>
        <strain evidence="6 7">JGM97</strain>
    </source>
</reference>
<gene>
    <name evidence="6" type="ORF">JK232_17860</name>
</gene>
<evidence type="ECO:0000259" key="4">
    <source>
        <dbReference type="Pfam" id="PF13280"/>
    </source>
</evidence>
<evidence type="ECO:0000259" key="3">
    <source>
        <dbReference type="Pfam" id="PF08220"/>
    </source>
</evidence>
<comment type="caution">
    <text evidence="6">The sequence shown here is derived from an EMBL/GenBank/DDBJ whole genome shotgun (WGS) entry which is preliminary data.</text>
</comment>
<dbReference type="EMBL" id="JAERKB010000013">
    <property type="protein sequence ID" value="MBS0970760.1"/>
    <property type="molecule type" value="Genomic_DNA"/>
</dbReference>
<feature type="domain" description="HTH deoR-type" evidence="3">
    <location>
        <begin position="14"/>
        <end position="52"/>
    </location>
</feature>
<feature type="domain" description="WCX" evidence="5">
    <location>
        <begin position="217"/>
        <end position="294"/>
    </location>
</feature>
<dbReference type="InterPro" id="IPR057727">
    <property type="entry name" value="WCX_dom"/>
</dbReference>
<keyword evidence="2" id="KW-0804">Transcription</keyword>
<evidence type="ECO:0000259" key="5">
    <source>
        <dbReference type="Pfam" id="PF25583"/>
    </source>
</evidence>
<feature type="domain" description="WYL" evidence="4">
    <location>
        <begin position="129"/>
        <end position="187"/>
    </location>
</feature>
<keyword evidence="1" id="KW-0805">Transcription regulation</keyword>
<dbReference type="PIRSF" id="PIRSF016838">
    <property type="entry name" value="PafC"/>
    <property type="match status" value="1"/>
</dbReference>
<name>A0ABS5JL96_9GAMM</name>
<dbReference type="Pfam" id="PF13280">
    <property type="entry name" value="WYL"/>
    <property type="match status" value="1"/>
</dbReference>
<dbReference type="InterPro" id="IPR001034">
    <property type="entry name" value="DeoR_HTH"/>
</dbReference>
<protein>
    <submittedName>
        <fullName evidence="6">WYL domain-containing protein</fullName>
    </submittedName>
</protein>
<dbReference type="Pfam" id="PF08220">
    <property type="entry name" value="HTH_DeoR"/>
    <property type="match status" value="1"/>
</dbReference>
<keyword evidence="7" id="KW-1185">Reference proteome</keyword>
<dbReference type="InterPro" id="IPR036388">
    <property type="entry name" value="WH-like_DNA-bd_sf"/>
</dbReference>
<proteinExistence type="predicted"/>
<dbReference type="Proteomes" id="UP000680634">
    <property type="component" value="Unassembled WGS sequence"/>
</dbReference>
<dbReference type="InterPro" id="IPR028349">
    <property type="entry name" value="PafC-like"/>
</dbReference>
<dbReference type="InterPro" id="IPR051534">
    <property type="entry name" value="CBASS_pafABC_assoc_protein"/>
</dbReference>
<organism evidence="6 7">
    <name type="scientific">Nissabacter archeti</name>
    <dbReference type="NCBI Taxonomy" id="1917880"/>
    <lineage>
        <taxon>Bacteria</taxon>
        <taxon>Pseudomonadati</taxon>
        <taxon>Pseudomonadota</taxon>
        <taxon>Gammaproteobacteria</taxon>
        <taxon>Enterobacterales</taxon>
        <taxon>Yersiniaceae</taxon>
        <taxon>Nissabacter</taxon>
    </lineage>
</organism>
<dbReference type="PANTHER" id="PTHR34580">
    <property type="match status" value="1"/>
</dbReference>
<dbReference type="RefSeq" id="WP_212589483.1">
    <property type="nucleotide sequence ID" value="NZ_JAERKB010000013.1"/>
</dbReference>
<accession>A0ABS5JL96</accession>
<dbReference type="Pfam" id="PF25583">
    <property type="entry name" value="WCX"/>
    <property type="match status" value="1"/>
</dbReference>
<evidence type="ECO:0000256" key="2">
    <source>
        <dbReference type="ARBA" id="ARBA00023163"/>
    </source>
</evidence>
<dbReference type="PANTHER" id="PTHR34580:SF1">
    <property type="entry name" value="PROTEIN PAFC"/>
    <property type="match status" value="1"/>
</dbReference>
<dbReference type="InterPro" id="IPR036390">
    <property type="entry name" value="WH_DNA-bd_sf"/>
</dbReference>
<dbReference type="InterPro" id="IPR026881">
    <property type="entry name" value="WYL_dom"/>
</dbReference>
<reference evidence="7" key="2">
    <citation type="submission" date="2023-07" db="EMBL/GenBank/DDBJ databases">
        <title>Genome-inferred correspondence between phylogeny and metabolic traits in the wild Drosophila gut microbiome.</title>
        <authorList>
            <person name="Bueno E."/>
            <person name="Blow F."/>
            <person name="Douglas A.E."/>
        </authorList>
    </citation>
    <scope>NUCLEOTIDE SEQUENCE [LARGE SCALE GENOMIC DNA]</scope>
    <source>
        <strain evidence="7">JGM97</strain>
    </source>
</reference>
<dbReference type="Gene3D" id="1.10.10.10">
    <property type="entry name" value="Winged helix-like DNA-binding domain superfamily/Winged helix DNA-binding domain"/>
    <property type="match status" value="1"/>
</dbReference>
<dbReference type="PROSITE" id="PS52050">
    <property type="entry name" value="WYL"/>
    <property type="match status" value="1"/>
</dbReference>
<evidence type="ECO:0000313" key="7">
    <source>
        <dbReference type="Proteomes" id="UP000680634"/>
    </source>
</evidence>
<evidence type="ECO:0000256" key="1">
    <source>
        <dbReference type="ARBA" id="ARBA00023015"/>
    </source>
</evidence>
<sequence>MVKKMGAHDKLASRLADMLVTLHQQPAVYRSQLAEKYGVSERTIFRDLNRLQPLVEHINGESYRLSPTYAPSLHHNDLTKLMAITGSWPLFAGQKIQQLLKWARQDAHPPFLIKNAGIEHGQDEALERIFAPLQQAVSLNRLCEFLYKNKLRRVEPYRLVNIKYVWYLAAMESGMLKAFRLGNIQWLTISDTTFTPDPATVIAVEQEDDAWFSLAKFEVQLCASADSASWFIQRDLLPAQKIISRTPDGSLHLHCKVADARQILAIVRYWLPHLTILSPAWLQMRLKQELEDALTAMNNNKENL</sequence>
<evidence type="ECO:0000313" key="6">
    <source>
        <dbReference type="EMBL" id="MBS0970760.1"/>
    </source>
</evidence>